<evidence type="ECO:0000256" key="9">
    <source>
        <dbReference type="RuleBase" id="RU363036"/>
    </source>
</evidence>
<dbReference type="GO" id="GO:0004831">
    <property type="term" value="F:tyrosine-tRNA ligase activity"/>
    <property type="evidence" value="ECO:0007669"/>
    <property type="project" value="UniProtKB-UniRule"/>
</dbReference>
<dbReference type="GO" id="GO:0003723">
    <property type="term" value="F:RNA binding"/>
    <property type="evidence" value="ECO:0007669"/>
    <property type="project" value="InterPro"/>
</dbReference>
<sequence length="394" mass="43765">MSMLKQSSEDILTRGVAEAIRKESLEEKLASGKKLRIKYGIDPTSPFIHIGRAAALLKLRDLEALGHQIVFIVGDFTAVIGDTSDKDAERPMLSSEEVEHNLETYVRQAGKLIDIEKAEIHYNSSWLSKVSYTELCAQANEFSVSDFIARDNIARRLAKGTRVSLRELLYPLMQGYDSVQVRADVEIGGTDQRFNLLAGRTLQEHYGQQPQDIIMLDLLEGLDGRKMSSSWGNTINLDDEPADMYGKVMSLRDELIIPYFIRATRVPLTEVDEVTSALSSGANPKEAKMRLARAIVTLYHGEDAAHTAEGSFVETFQKGGVPEDMPETAVPQETLLVDAVLQAGLIQSKTEWRTLVSGNAVSWMEGESVSDPQETAHEGVLKVGKRRFLRIKIV</sequence>
<gene>
    <name evidence="10" type="ORF">A2591_00160</name>
</gene>
<dbReference type="Gene3D" id="1.10.240.10">
    <property type="entry name" value="Tyrosyl-Transfer RNA Synthetase"/>
    <property type="match status" value="1"/>
</dbReference>
<dbReference type="CDD" id="cd00805">
    <property type="entry name" value="TyrRS_core"/>
    <property type="match status" value="1"/>
</dbReference>
<keyword evidence="6 9" id="KW-0030">Aminoacyl-tRNA synthetase</keyword>
<comment type="caution">
    <text evidence="10">The sequence shown here is derived from an EMBL/GenBank/DDBJ whole genome shotgun (WGS) entry which is preliminary data.</text>
</comment>
<evidence type="ECO:0000256" key="3">
    <source>
        <dbReference type="ARBA" id="ARBA00022741"/>
    </source>
</evidence>
<evidence type="ECO:0000256" key="4">
    <source>
        <dbReference type="ARBA" id="ARBA00022840"/>
    </source>
</evidence>
<dbReference type="STRING" id="1802730.A2591_00160"/>
<comment type="similarity">
    <text evidence="9">Belongs to the class-I aminoacyl-tRNA synthetase family.</text>
</comment>
<dbReference type="GO" id="GO:0005829">
    <property type="term" value="C:cytosol"/>
    <property type="evidence" value="ECO:0007669"/>
    <property type="project" value="TreeGrafter"/>
</dbReference>
<evidence type="ECO:0000256" key="1">
    <source>
        <dbReference type="ARBA" id="ARBA00013160"/>
    </source>
</evidence>
<dbReference type="InterPro" id="IPR014729">
    <property type="entry name" value="Rossmann-like_a/b/a_fold"/>
</dbReference>
<accession>A0A1G2SLM1</accession>
<reference evidence="10 11" key="1">
    <citation type="journal article" date="2016" name="Nat. Commun.">
        <title>Thousands of microbial genomes shed light on interconnected biogeochemical processes in an aquifer system.</title>
        <authorList>
            <person name="Anantharaman K."/>
            <person name="Brown C.T."/>
            <person name="Hug L.A."/>
            <person name="Sharon I."/>
            <person name="Castelle C.J."/>
            <person name="Probst A.J."/>
            <person name="Thomas B.C."/>
            <person name="Singh A."/>
            <person name="Wilkins M.J."/>
            <person name="Karaoz U."/>
            <person name="Brodie E.L."/>
            <person name="Williams K.H."/>
            <person name="Hubbard S.S."/>
            <person name="Banfield J.F."/>
        </authorList>
    </citation>
    <scope>NUCLEOTIDE SEQUENCE [LARGE SCALE GENOMIC DNA]</scope>
</reference>
<dbReference type="InterPro" id="IPR002307">
    <property type="entry name" value="Tyr-tRNA-ligase"/>
</dbReference>
<evidence type="ECO:0000256" key="6">
    <source>
        <dbReference type="ARBA" id="ARBA00023146"/>
    </source>
</evidence>
<dbReference type="EC" id="6.1.1.1" evidence="1 8"/>
<evidence type="ECO:0000256" key="5">
    <source>
        <dbReference type="ARBA" id="ARBA00022917"/>
    </source>
</evidence>
<evidence type="ECO:0000256" key="8">
    <source>
        <dbReference type="NCBIfam" id="TIGR00234"/>
    </source>
</evidence>
<protein>
    <recommendedName>
        <fullName evidence="1 8">Tyrosine--tRNA ligase</fullName>
        <ecNumber evidence="1 8">6.1.1.1</ecNumber>
    </recommendedName>
</protein>
<keyword evidence="3 9" id="KW-0547">Nucleotide-binding</keyword>
<keyword evidence="5 9" id="KW-0648">Protein biosynthesis</keyword>
<comment type="catalytic activity">
    <reaction evidence="7">
        <text>tRNA(Tyr) + L-tyrosine + ATP = L-tyrosyl-tRNA(Tyr) + AMP + diphosphate + H(+)</text>
        <dbReference type="Rhea" id="RHEA:10220"/>
        <dbReference type="Rhea" id="RHEA-COMP:9706"/>
        <dbReference type="Rhea" id="RHEA-COMP:9707"/>
        <dbReference type="ChEBI" id="CHEBI:15378"/>
        <dbReference type="ChEBI" id="CHEBI:30616"/>
        <dbReference type="ChEBI" id="CHEBI:33019"/>
        <dbReference type="ChEBI" id="CHEBI:58315"/>
        <dbReference type="ChEBI" id="CHEBI:78442"/>
        <dbReference type="ChEBI" id="CHEBI:78536"/>
        <dbReference type="ChEBI" id="CHEBI:456215"/>
        <dbReference type="EC" id="6.1.1.1"/>
    </reaction>
</comment>
<dbReference type="EMBL" id="MHUZ01000012">
    <property type="protein sequence ID" value="OHA85965.1"/>
    <property type="molecule type" value="Genomic_DNA"/>
</dbReference>
<evidence type="ECO:0000256" key="2">
    <source>
        <dbReference type="ARBA" id="ARBA00022598"/>
    </source>
</evidence>
<dbReference type="PANTHER" id="PTHR11766">
    <property type="entry name" value="TYROSYL-TRNA SYNTHETASE"/>
    <property type="match status" value="1"/>
</dbReference>
<dbReference type="AlphaFoldDB" id="A0A1G2SLM1"/>
<dbReference type="GO" id="GO:0005524">
    <property type="term" value="F:ATP binding"/>
    <property type="evidence" value="ECO:0007669"/>
    <property type="project" value="UniProtKB-KW"/>
</dbReference>
<name>A0A1G2SLM1_9BACT</name>
<dbReference type="SUPFAM" id="SSF52374">
    <property type="entry name" value="Nucleotidylyl transferase"/>
    <property type="match status" value="1"/>
</dbReference>
<dbReference type="PRINTS" id="PR01040">
    <property type="entry name" value="TRNASYNTHTYR"/>
</dbReference>
<dbReference type="Proteomes" id="UP000178168">
    <property type="component" value="Unassembled WGS sequence"/>
</dbReference>
<dbReference type="Gene3D" id="3.10.290.10">
    <property type="entry name" value="RNA-binding S4 domain"/>
    <property type="match status" value="1"/>
</dbReference>
<evidence type="ECO:0000313" key="10">
    <source>
        <dbReference type="EMBL" id="OHA85965.1"/>
    </source>
</evidence>
<dbReference type="PANTHER" id="PTHR11766:SF1">
    <property type="entry name" value="TYROSINE--TRNA LIGASE"/>
    <property type="match status" value="1"/>
</dbReference>
<evidence type="ECO:0000256" key="7">
    <source>
        <dbReference type="ARBA" id="ARBA00048248"/>
    </source>
</evidence>
<proteinExistence type="inferred from homology"/>
<dbReference type="Pfam" id="PF00579">
    <property type="entry name" value="tRNA-synt_1b"/>
    <property type="match status" value="1"/>
</dbReference>
<dbReference type="InterPro" id="IPR002305">
    <property type="entry name" value="aa-tRNA-synth_Ic"/>
</dbReference>
<keyword evidence="4 9" id="KW-0067">ATP-binding</keyword>
<evidence type="ECO:0000313" key="11">
    <source>
        <dbReference type="Proteomes" id="UP000178168"/>
    </source>
</evidence>
<dbReference type="GO" id="GO:0006437">
    <property type="term" value="P:tyrosyl-tRNA aminoacylation"/>
    <property type="evidence" value="ECO:0007669"/>
    <property type="project" value="UniProtKB-UniRule"/>
</dbReference>
<dbReference type="InterPro" id="IPR024088">
    <property type="entry name" value="Tyr-tRNA-ligase_bac-type"/>
</dbReference>
<dbReference type="SUPFAM" id="SSF55174">
    <property type="entry name" value="Alpha-L RNA-binding motif"/>
    <property type="match status" value="1"/>
</dbReference>
<dbReference type="Gene3D" id="3.40.50.620">
    <property type="entry name" value="HUPs"/>
    <property type="match status" value="1"/>
</dbReference>
<organism evidence="10 11">
    <name type="scientific">Candidatus Yonathbacteria bacterium RIFOXYD1_FULL_52_36</name>
    <dbReference type="NCBI Taxonomy" id="1802730"/>
    <lineage>
        <taxon>Bacteria</taxon>
        <taxon>Candidatus Yonathiibacteriota</taxon>
    </lineage>
</organism>
<keyword evidence="2 9" id="KW-0436">Ligase</keyword>
<dbReference type="NCBIfam" id="TIGR00234">
    <property type="entry name" value="tyrS"/>
    <property type="match status" value="1"/>
</dbReference>
<dbReference type="InterPro" id="IPR036986">
    <property type="entry name" value="S4_RNA-bd_sf"/>
</dbReference>